<accession>A0A0F5I2V4</accession>
<gene>
    <name evidence="2" type="ORF">QY95_02210</name>
</gene>
<organism evidence="2 3">
    <name type="scientific">Bacillus thermotolerans</name>
    <name type="common">Quasibacillus thermotolerans</name>
    <dbReference type="NCBI Taxonomy" id="1221996"/>
    <lineage>
        <taxon>Bacteria</taxon>
        <taxon>Bacillati</taxon>
        <taxon>Bacillota</taxon>
        <taxon>Bacilli</taxon>
        <taxon>Bacillales</taxon>
        <taxon>Bacillaceae</taxon>
        <taxon>Bacillus</taxon>
    </lineage>
</organism>
<dbReference type="OrthoDB" id="2390171at2"/>
<comment type="caution">
    <text evidence="2">The sequence shown here is derived from an EMBL/GenBank/DDBJ whole genome shotgun (WGS) entry which is preliminary data.</text>
</comment>
<evidence type="ECO:0000313" key="2">
    <source>
        <dbReference type="EMBL" id="KKB39580.1"/>
    </source>
</evidence>
<dbReference type="AlphaFoldDB" id="A0A0F5I2V4"/>
<evidence type="ECO:0000313" key="3">
    <source>
        <dbReference type="Proteomes" id="UP000031563"/>
    </source>
</evidence>
<reference evidence="2" key="1">
    <citation type="submission" date="2015-02" db="EMBL/GenBank/DDBJ databases">
        <title>Genome Assembly of Bacillaceae bacterium MTCC 8252.</title>
        <authorList>
            <person name="Verma A."/>
            <person name="Khatri I."/>
            <person name="Mual P."/>
            <person name="Subramanian S."/>
            <person name="Krishnamurthi S."/>
        </authorList>
    </citation>
    <scope>NUCLEOTIDE SEQUENCE [LARGE SCALE GENOMIC DNA]</scope>
    <source>
        <strain evidence="2">MTCC 8252</strain>
    </source>
</reference>
<keyword evidence="1" id="KW-1133">Transmembrane helix</keyword>
<keyword evidence="1" id="KW-0472">Membrane</keyword>
<dbReference type="RefSeq" id="WP_040047597.1">
    <property type="nucleotide sequence ID" value="NZ_JWIR02000040.1"/>
</dbReference>
<evidence type="ECO:0000256" key="1">
    <source>
        <dbReference type="SAM" id="Phobius"/>
    </source>
</evidence>
<sequence length="79" mass="9534">MTEFITVVMIFSIPLVAIVTSHLRKQMRIKHEIIKDEIEPEKLKQKNYVLETEKLRLEMKQMELNMLEQQPRHMEQDLA</sequence>
<proteinExistence type="predicted"/>
<name>A0A0F5I2V4_BACTR</name>
<keyword evidence="3" id="KW-1185">Reference proteome</keyword>
<dbReference type="EMBL" id="JWIR02000040">
    <property type="protein sequence ID" value="KKB39580.1"/>
    <property type="molecule type" value="Genomic_DNA"/>
</dbReference>
<dbReference type="Proteomes" id="UP000031563">
    <property type="component" value="Unassembled WGS sequence"/>
</dbReference>
<keyword evidence="1" id="KW-0812">Transmembrane</keyword>
<feature type="transmembrane region" description="Helical" evidence="1">
    <location>
        <begin position="6"/>
        <end position="23"/>
    </location>
</feature>
<protein>
    <submittedName>
        <fullName evidence="2">Uncharacterized protein</fullName>
    </submittedName>
</protein>